<keyword evidence="6" id="KW-0812">Transmembrane</keyword>
<dbReference type="PROSITE" id="PS51935">
    <property type="entry name" value="NLPC_P60"/>
    <property type="match status" value="1"/>
</dbReference>
<evidence type="ECO:0000256" key="5">
    <source>
        <dbReference type="ARBA" id="ARBA00022807"/>
    </source>
</evidence>
<feature type="domain" description="G5" evidence="7">
    <location>
        <begin position="260"/>
        <end position="341"/>
    </location>
</feature>
<dbReference type="PANTHER" id="PTHR47053">
    <property type="entry name" value="MUREIN DD-ENDOPEPTIDASE MEPH-RELATED"/>
    <property type="match status" value="1"/>
</dbReference>
<dbReference type="SUPFAM" id="SSF54001">
    <property type="entry name" value="Cysteine proteinases"/>
    <property type="match status" value="1"/>
</dbReference>
<dbReference type="InterPro" id="IPR051202">
    <property type="entry name" value="Peptidase_C40"/>
</dbReference>
<dbReference type="RefSeq" id="WP_249322702.1">
    <property type="nucleotide sequence ID" value="NZ_JACRTK010000001.1"/>
</dbReference>
<dbReference type="SMART" id="SM01208">
    <property type="entry name" value="G5"/>
    <property type="match status" value="1"/>
</dbReference>
<dbReference type="PANTHER" id="PTHR47053:SF1">
    <property type="entry name" value="MUREIN DD-ENDOPEPTIDASE MEPH-RELATED"/>
    <property type="match status" value="1"/>
</dbReference>
<comment type="caution">
    <text evidence="9">The sequence shown here is derived from an EMBL/GenBank/DDBJ whole genome shotgun (WGS) entry which is preliminary data.</text>
</comment>
<keyword evidence="6" id="KW-1133">Transmembrane helix</keyword>
<dbReference type="Proteomes" id="UP000601522">
    <property type="component" value="Unassembled WGS sequence"/>
</dbReference>
<evidence type="ECO:0000256" key="6">
    <source>
        <dbReference type="SAM" id="Phobius"/>
    </source>
</evidence>
<feature type="domain" description="NlpC/P60" evidence="8">
    <location>
        <begin position="365"/>
        <end position="481"/>
    </location>
</feature>
<keyword evidence="3" id="KW-0732">Signal</keyword>
<proteinExistence type="inferred from homology"/>
<dbReference type="GO" id="GO:0006508">
    <property type="term" value="P:proteolysis"/>
    <property type="evidence" value="ECO:0007669"/>
    <property type="project" value="UniProtKB-KW"/>
</dbReference>
<dbReference type="InterPro" id="IPR000064">
    <property type="entry name" value="NLP_P60_dom"/>
</dbReference>
<dbReference type="Pfam" id="PF00877">
    <property type="entry name" value="NLPC_P60"/>
    <property type="match status" value="1"/>
</dbReference>
<dbReference type="Gene3D" id="3.90.1720.10">
    <property type="entry name" value="endopeptidase domain like (from Nostoc punctiforme)"/>
    <property type="match status" value="1"/>
</dbReference>
<evidence type="ECO:0000313" key="9">
    <source>
        <dbReference type="EMBL" id="MBC8589890.1"/>
    </source>
</evidence>
<organism evidence="9 10">
    <name type="scientific">Wansuia hejianensis</name>
    <dbReference type="NCBI Taxonomy" id="2763667"/>
    <lineage>
        <taxon>Bacteria</taxon>
        <taxon>Bacillati</taxon>
        <taxon>Bacillota</taxon>
        <taxon>Clostridia</taxon>
        <taxon>Lachnospirales</taxon>
        <taxon>Lachnospiraceae</taxon>
        <taxon>Wansuia</taxon>
    </lineage>
</organism>
<evidence type="ECO:0000256" key="3">
    <source>
        <dbReference type="ARBA" id="ARBA00022729"/>
    </source>
</evidence>
<evidence type="ECO:0000256" key="1">
    <source>
        <dbReference type="ARBA" id="ARBA00007074"/>
    </source>
</evidence>
<dbReference type="Gene3D" id="2.20.230.10">
    <property type="entry name" value="Resuscitation-promoting factor rpfb"/>
    <property type="match status" value="1"/>
</dbReference>
<dbReference type="PROSITE" id="PS51109">
    <property type="entry name" value="G5"/>
    <property type="match status" value="1"/>
</dbReference>
<reference evidence="9 10" key="1">
    <citation type="submission" date="2020-08" db="EMBL/GenBank/DDBJ databases">
        <title>Genome public.</title>
        <authorList>
            <person name="Liu C."/>
            <person name="Sun Q."/>
        </authorList>
    </citation>
    <scope>NUCLEOTIDE SEQUENCE [LARGE SCALE GENOMIC DNA]</scope>
    <source>
        <strain evidence="9 10">NSJ-26</strain>
    </source>
</reference>
<evidence type="ECO:0000259" key="7">
    <source>
        <dbReference type="PROSITE" id="PS51109"/>
    </source>
</evidence>
<keyword evidence="5" id="KW-0788">Thiol protease</keyword>
<gene>
    <name evidence="9" type="ORF">H8689_01870</name>
</gene>
<keyword evidence="10" id="KW-1185">Reference proteome</keyword>
<dbReference type="InterPro" id="IPR038765">
    <property type="entry name" value="Papain-like_cys_pep_sf"/>
</dbReference>
<evidence type="ECO:0000256" key="2">
    <source>
        <dbReference type="ARBA" id="ARBA00022670"/>
    </source>
</evidence>
<dbReference type="EMBL" id="JACRTK010000001">
    <property type="protein sequence ID" value="MBC8589890.1"/>
    <property type="molecule type" value="Genomic_DNA"/>
</dbReference>
<dbReference type="Pfam" id="PF07501">
    <property type="entry name" value="G5"/>
    <property type="match status" value="1"/>
</dbReference>
<dbReference type="AlphaFoldDB" id="A0A926ILZ4"/>
<keyword evidence="6" id="KW-0472">Membrane</keyword>
<evidence type="ECO:0000259" key="8">
    <source>
        <dbReference type="PROSITE" id="PS51935"/>
    </source>
</evidence>
<evidence type="ECO:0000256" key="4">
    <source>
        <dbReference type="ARBA" id="ARBA00022801"/>
    </source>
</evidence>
<name>A0A926ILZ4_9FIRM</name>
<keyword evidence="4" id="KW-0378">Hydrolase</keyword>
<sequence length="481" mass="54160">MRKRTLVMKAKGIMGKITGDIKKENIQWKKTLSIFTLTIILGLTSFFVYQEGFAYEVKLNGKDLGFVKDIHTVEEVLNIVEKDIAEEFGQDAYFHKKIETEKVRGHNKDVVDSSKLGDMILNNIEVFKPAYIISIDGEDEIVVDSKENAETILEEIKKPYIREKENENIELVKIDFKQEVEILSKDVNVESILSKEEALQALGIENHNSKDYILAEDNSSQKVSRSFGIGNNRLEKAKILENKEEVELENKENLIISKPILEVIAIERHKSTLELDFEIEEKEDSSIYKGEKKIKQEGTKGKKEVITEKTFVNGVQTKSDVIKETTIEKPKNKIVLIGTKERQRIIKKSVSRGASNSRVAPTYNGNLGSSIVATARHYLGIPYKYGGSTPSGFDCSGFTSYVYKQYGISLPRSSSGQGSFGAYIDKSQLRPGDIVVFPRHVGIYVGGNSFIHSPSPGKSVEIASLNSSYYKNRFICGRRPY</sequence>
<dbReference type="InterPro" id="IPR011098">
    <property type="entry name" value="G5_dom"/>
</dbReference>
<dbReference type="GO" id="GO:0008234">
    <property type="term" value="F:cysteine-type peptidase activity"/>
    <property type="evidence" value="ECO:0007669"/>
    <property type="project" value="UniProtKB-KW"/>
</dbReference>
<accession>A0A926ILZ4</accession>
<feature type="transmembrane region" description="Helical" evidence="6">
    <location>
        <begin position="32"/>
        <end position="49"/>
    </location>
</feature>
<keyword evidence="2" id="KW-0645">Protease</keyword>
<evidence type="ECO:0000313" key="10">
    <source>
        <dbReference type="Proteomes" id="UP000601522"/>
    </source>
</evidence>
<comment type="similarity">
    <text evidence="1">Belongs to the peptidase C40 family.</text>
</comment>
<protein>
    <submittedName>
        <fullName evidence="9">C40 family peptidase</fullName>
    </submittedName>
</protein>